<comment type="caution">
    <text evidence="3">The sequence shown here is derived from an EMBL/GenBank/DDBJ whole genome shotgun (WGS) entry which is preliminary data.</text>
</comment>
<dbReference type="Pfam" id="PF02709">
    <property type="entry name" value="Glyco_transf_7C"/>
    <property type="match status" value="1"/>
</dbReference>
<accession>A0ABV6NGL3</accession>
<evidence type="ECO:0000256" key="1">
    <source>
        <dbReference type="ARBA" id="ARBA00022679"/>
    </source>
</evidence>
<dbReference type="GO" id="GO:0016757">
    <property type="term" value="F:glycosyltransferase activity"/>
    <property type="evidence" value="ECO:0007669"/>
    <property type="project" value="UniProtKB-KW"/>
</dbReference>
<name>A0ABV6NGL3_9BACI</name>
<dbReference type="InterPro" id="IPR027791">
    <property type="entry name" value="Galactosyl_T_C"/>
</dbReference>
<keyword evidence="1" id="KW-0808">Transferase</keyword>
<evidence type="ECO:0000313" key="3">
    <source>
        <dbReference type="EMBL" id="MFC0559387.1"/>
    </source>
</evidence>
<reference evidence="3 4" key="1">
    <citation type="submission" date="2024-09" db="EMBL/GenBank/DDBJ databases">
        <authorList>
            <person name="Sun Q."/>
            <person name="Mori K."/>
        </authorList>
    </citation>
    <scope>NUCLEOTIDE SEQUENCE [LARGE SCALE GENOMIC DNA]</scope>
    <source>
        <strain evidence="3 4">NCAIM B.02301</strain>
    </source>
</reference>
<gene>
    <name evidence="3" type="ORF">ACFFH4_10040</name>
</gene>
<proteinExistence type="predicted"/>
<protein>
    <submittedName>
        <fullName evidence="3">Galactosyltransferase-related protein</fullName>
    </submittedName>
</protein>
<evidence type="ECO:0000313" key="4">
    <source>
        <dbReference type="Proteomes" id="UP001589833"/>
    </source>
</evidence>
<organism evidence="3 4">
    <name type="scientific">Halalkalibacter alkalisediminis</name>
    <dbReference type="NCBI Taxonomy" id="935616"/>
    <lineage>
        <taxon>Bacteria</taxon>
        <taxon>Bacillati</taxon>
        <taxon>Bacillota</taxon>
        <taxon>Bacilli</taxon>
        <taxon>Bacillales</taxon>
        <taxon>Bacillaceae</taxon>
        <taxon>Halalkalibacter</taxon>
    </lineage>
</organism>
<feature type="domain" description="Galactosyltransferase C-terminal" evidence="2">
    <location>
        <begin position="129"/>
        <end position="184"/>
    </location>
</feature>
<keyword evidence="3" id="KW-0328">Glycosyltransferase</keyword>
<dbReference type="Proteomes" id="UP001589833">
    <property type="component" value="Unassembled WGS sequence"/>
</dbReference>
<dbReference type="InterPro" id="IPR029044">
    <property type="entry name" value="Nucleotide-diphossugar_trans"/>
</dbReference>
<dbReference type="EMBL" id="JBHLTR010000013">
    <property type="protein sequence ID" value="MFC0559387.1"/>
    <property type="molecule type" value="Genomic_DNA"/>
</dbReference>
<dbReference type="RefSeq" id="WP_273841697.1">
    <property type="nucleotide sequence ID" value="NZ_JAQQWT010000004.1"/>
</dbReference>
<keyword evidence="4" id="KW-1185">Reference proteome</keyword>
<sequence length="717" mass="82369">MLKNVSIIIPFQTDHGPRAAAFEWVKNYYSNVIPEAEVGLGIMNESHMNKAKAVNQAVKQATRDILVIADADVVYDPKIIVESIKLLKKAAWVVPFTELYDVSQEDTKKLLTEKPKWPIGLKPKNCHKIKWLYEGFAGKLIIIPRKHFEAVGGFDERFIGWGGEDDAFSHAVNTICGEFVNLKAKIFHLWHPPAYWTTNPNADANSKLLNRYIAASGNKKEMNKLIQERGTSLKGIEPTNQKGITPIEEQRIHSTRKKTSLDDLFNFSTDHNNHLKEMLNLIKERNQVRSKSNKRNEPNHLNTNLPKGKICFALLVHKDRDLIKQLIDNVRYYCPNSAIVLYNGGDDPNLCKGLGVPVCPSSRKLERGYTTIYFLETMEWIEQMGMDYDYFINVDSDALFFRKGYEEFLHEQMNETDYMAVKLRIPEDDWYIGNELKKDIKRWRKLFSVTPFYGVFNVGQVITRPLVKALLNPARKEKYKKALLETSSFGSDEIFFVNVAKELGFRIKAYPNATDSTMIRYRPYFTLEEMIKCLNDSNGWLCHPIHLDGNDPVRRFINSLESEHYMQPYKAPEFPWYENNSTNYSLSLPIKSSFGNLETIVRSGSSLTHYWQQTPNQRWTKSETFATGATGVPVFYENSAGQFEVVSKLKKGGIGLWWRDNHSIGHPWNGPYVILKKNVEPILLTQQKGGQHVLICKSGDKIISLMNSKMAWPSSRE</sequence>
<dbReference type="Gene3D" id="3.90.550.10">
    <property type="entry name" value="Spore Coat Polysaccharide Biosynthesis Protein SpsA, Chain A"/>
    <property type="match status" value="1"/>
</dbReference>
<dbReference type="SUPFAM" id="SSF53448">
    <property type="entry name" value="Nucleotide-diphospho-sugar transferases"/>
    <property type="match status" value="1"/>
</dbReference>
<evidence type="ECO:0000259" key="2">
    <source>
        <dbReference type="Pfam" id="PF02709"/>
    </source>
</evidence>